<gene>
    <name evidence="1" type="ORF">BN970_06950</name>
</gene>
<evidence type="ECO:0000313" key="1">
    <source>
        <dbReference type="EMBL" id="CQD25152.1"/>
    </source>
</evidence>
<dbReference type="EMBL" id="CTEF01000009">
    <property type="protein sequence ID" value="CQD25152.1"/>
    <property type="molecule type" value="Genomic_DNA"/>
</dbReference>
<name>A0A0U1DYM5_9MYCO</name>
<organism evidence="1 2">
    <name type="scientific">Mycolicibacterium conceptionense</name>
    <dbReference type="NCBI Taxonomy" id="451644"/>
    <lineage>
        <taxon>Bacteria</taxon>
        <taxon>Bacillati</taxon>
        <taxon>Actinomycetota</taxon>
        <taxon>Actinomycetes</taxon>
        <taxon>Mycobacteriales</taxon>
        <taxon>Mycobacteriaceae</taxon>
        <taxon>Mycolicibacterium</taxon>
    </lineage>
</organism>
<sequence>MSAGYWVVSVNRDTGEATTSERIASKDEAWEEAARLEQPNIFTTVVPGRHKPRRDQP</sequence>
<proteinExistence type="predicted"/>
<protein>
    <recommendedName>
        <fullName evidence="3">DUF2188 domain-containing protein</fullName>
    </recommendedName>
</protein>
<evidence type="ECO:0000313" key="2">
    <source>
        <dbReference type="Proteomes" id="UP000182227"/>
    </source>
</evidence>
<evidence type="ECO:0008006" key="3">
    <source>
        <dbReference type="Google" id="ProtNLM"/>
    </source>
</evidence>
<dbReference type="AlphaFoldDB" id="A0A0U1DYM5"/>
<reference evidence="1 2" key="1">
    <citation type="submission" date="2015-03" db="EMBL/GenBank/DDBJ databases">
        <authorList>
            <person name="Murphy D."/>
        </authorList>
    </citation>
    <scope>NUCLEOTIDE SEQUENCE [LARGE SCALE GENOMIC DNA]</scope>
    <source>
        <strain evidence="1 2">D16</strain>
    </source>
</reference>
<accession>A0A0U1DYM5</accession>
<dbReference type="Proteomes" id="UP000182227">
    <property type="component" value="Unassembled WGS sequence"/>
</dbReference>